<dbReference type="InterPro" id="IPR046335">
    <property type="entry name" value="LacI/GalR-like_sensor"/>
</dbReference>
<dbReference type="Gene3D" id="1.10.260.40">
    <property type="entry name" value="lambda repressor-like DNA-binding domains"/>
    <property type="match status" value="1"/>
</dbReference>
<dbReference type="Gene3D" id="3.40.50.2300">
    <property type="match status" value="2"/>
</dbReference>
<evidence type="ECO:0000313" key="5">
    <source>
        <dbReference type="EMBL" id="ADL53748.1"/>
    </source>
</evidence>
<dbReference type="PANTHER" id="PTHR30146:SF149">
    <property type="entry name" value="HTH-TYPE TRANSCRIPTIONAL REGULATOR EBGR"/>
    <property type="match status" value="1"/>
</dbReference>
<accession>D9SM92</accession>
<dbReference type="SUPFAM" id="SSF53822">
    <property type="entry name" value="Periplasmic binding protein-like I"/>
    <property type="match status" value="1"/>
</dbReference>
<dbReference type="InterPro" id="IPR000843">
    <property type="entry name" value="HTH_LacI"/>
</dbReference>
<evidence type="ECO:0000313" key="6">
    <source>
        <dbReference type="Proteomes" id="UP000002730"/>
    </source>
</evidence>
<keyword evidence="2" id="KW-0238">DNA-binding</keyword>
<dbReference type="Proteomes" id="UP000002730">
    <property type="component" value="Chromosome"/>
</dbReference>
<evidence type="ECO:0000256" key="3">
    <source>
        <dbReference type="ARBA" id="ARBA00023163"/>
    </source>
</evidence>
<dbReference type="Pfam" id="PF00356">
    <property type="entry name" value="LacI"/>
    <property type="match status" value="1"/>
</dbReference>
<dbReference type="CDD" id="cd01544">
    <property type="entry name" value="PBP1_GalR"/>
    <property type="match status" value="1"/>
</dbReference>
<dbReference type="OrthoDB" id="43195at2"/>
<dbReference type="SMART" id="SM00354">
    <property type="entry name" value="HTH_LACI"/>
    <property type="match status" value="1"/>
</dbReference>
<dbReference type="HOGENOM" id="CLU_037628_1_2_9"/>
<dbReference type="STRING" id="573061.Clocel_4086"/>
<gene>
    <name evidence="5" type="ordered locus">Clocel_4086</name>
</gene>
<reference evidence="5 6" key="1">
    <citation type="submission" date="2010-08" db="EMBL/GenBank/DDBJ databases">
        <title>Complete sequence of Clostridium cellulovorans 743B.</title>
        <authorList>
            <consortium name="US DOE Joint Genome Institute"/>
            <person name="Lucas S."/>
            <person name="Copeland A."/>
            <person name="Lapidus A."/>
            <person name="Cheng J.-F."/>
            <person name="Bruce D."/>
            <person name="Goodwin L."/>
            <person name="Pitluck S."/>
            <person name="Chertkov O."/>
            <person name="Detter J.C."/>
            <person name="Han C."/>
            <person name="Tapia R."/>
            <person name="Land M."/>
            <person name="Hauser L."/>
            <person name="Chang Y.-J."/>
            <person name="Jeffries C."/>
            <person name="Kyrpides N."/>
            <person name="Ivanova N."/>
            <person name="Mikhailova N."/>
            <person name="Hemme C.L."/>
            <person name="Woyke T."/>
        </authorList>
    </citation>
    <scope>NUCLEOTIDE SEQUENCE [LARGE SCALE GENOMIC DNA]</scope>
    <source>
        <strain evidence="6">ATCC 35296 / DSM 3052 / OCM 3 / 743B</strain>
    </source>
</reference>
<organism evidence="5 6">
    <name type="scientific">Clostridium cellulovorans (strain ATCC 35296 / DSM 3052 / OCM 3 / 743B)</name>
    <dbReference type="NCBI Taxonomy" id="573061"/>
    <lineage>
        <taxon>Bacteria</taxon>
        <taxon>Bacillati</taxon>
        <taxon>Bacillota</taxon>
        <taxon>Clostridia</taxon>
        <taxon>Eubacteriales</taxon>
        <taxon>Clostridiaceae</taxon>
        <taxon>Clostridium</taxon>
    </lineage>
</organism>
<dbReference type="GO" id="GO:0003700">
    <property type="term" value="F:DNA-binding transcription factor activity"/>
    <property type="evidence" value="ECO:0007669"/>
    <property type="project" value="TreeGrafter"/>
</dbReference>
<dbReference type="PROSITE" id="PS00356">
    <property type="entry name" value="HTH_LACI_1"/>
    <property type="match status" value="1"/>
</dbReference>
<keyword evidence="6" id="KW-1185">Reference proteome</keyword>
<evidence type="ECO:0000256" key="1">
    <source>
        <dbReference type="ARBA" id="ARBA00023015"/>
    </source>
</evidence>
<proteinExistence type="predicted"/>
<dbReference type="KEGG" id="ccb:Clocel_4086"/>
<dbReference type="PRINTS" id="PR00036">
    <property type="entry name" value="HTHLACI"/>
</dbReference>
<dbReference type="GO" id="GO:0000976">
    <property type="term" value="F:transcription cis-regulatory region binding"/>
    <property type="evidence" value="ECO:0007669"/>
    <property type="project" value="TreeGrafter"/>
</dbReference>
<dbReference type="eggNOG" id="COG1609">
    <property type="taxonomic scope" value="Bacteria"/>
</dbReference>
<dbReference type="CDD" id="cd01392">
    <property type="entry name" value="HTH_LacI"/>
    <property type="match status" value="1"/>
</dbReference>
<dbReference type="InterPro" id="IPR010982">
    <property type="entry name" value="Lambda_DNA-bd_dom_sf"/>
</dbReference>
<evidence type="ECO:0000259" key="4">
    <source>
        <dbReference type="PROSITE" id="PS50932"/>
    </source>
</evidence>
<dbReference type="EMBL" id="CP002160">
    <property type="protein sequence ID" value="ADL53748.1"/>
    <property type="molecule type" value="Genomic_DNA"/>
</dbReference>
<dbReference type="AlphaFoldDB" id="D9SM92"/>
<sequence length="334" mass="37671">MATIREIASIAGVSIATVSRVLNFDETLNVTDNTKKRILEIAEELDYVPLRERKGKKQELATIGIVHWYSEKEELEDPYYLSIRLGIEKKCEDESIKFVKVNKGDNYDKLNYLDGIIAIGKFGNNDIEKFSRATDNVVFVDSSPDEESFDSVVIDFKKAVLNALNYLLELGHKNISYIGGIEYINGGNDKVNDYREETFKEHMNKLGYLSEDNILLGNFTHADGYRLMKEALAKKNRSSAFFIASDTMAIGAYKAVIENGLSIPNDVSIIGFNDIPTSQYIIPALTTVKVYTEFMGETALDLLLEKLRTGRNLSKKVLVPTKLVTRDSCKKFKK</sequence>
<dbReference type="PROSITE" id="PS50932">
    <property type="entry name" value="HTH_LACI_2"/>
    <property type="match status" value="1"/>
</dbReference>
<dbReference type="Pfam" id="PF13377">
    <property type="entry name" value="Peripla_BP_3"/>
    <property type="match status" value="1"/>
</dbReference>
<protein>
    <submittedName>
        <fullName evidence="5">Transcriptional regulator, LacI family</fullName>
    </submittedName>
</protein>
<dbReference type="RefSeq" id="WP_010074097.1">
    <property type="nucleotide sequence ID" value="NC_014393.1"/>
</dbReference>
<dbReference type="InterPro" id="IPR028082">
    <property type="entry name" value="Peripla_BP_I"/>
</dbReference>
<keyword evidence="1" id="KW-0805">Transcription regulation</keyword>
<name>D9SM92_CLOC7</name>
<feature type="domain" description="HTH lacI-type" evidence="4">
    <location>
        <begin position="2"/>
        <end position="58"/>
    </location>
</feature>
<dbReference type="SUPFAM" id="SSF47413">
    <property type="entry name" value="lambda repressor-like DNA-binding domains"/>
    <property type="match status" value="1"/>
</dbReference>
<evidence type="ECO:0000256" key="2">
    <source>
        <dbReference type="ARBA" id="ARBA00023125"/>
    </source>
</evidence>
<keyword evidence="3" id="KW-0804">Transcription</keyword>
<dbReference type="PANTHER" id="PTHR30146">
    <property type="entry name" value="LACI-RELATED TRANSCRIPTIONAL REPRESSOR"/>
    <property type="match status" value="1"/>
</dbReference>